<name>A0A290Z1B3_9PSEU</name>
<dbReference type="Gene3D" id="1.20.1250.20">
    <property type="entry name" value="MFS general substrate transporter like domains"/>
    <property type="match status" value="2"/>
</dbReference>
<evidence type="ECO:0000256" key="2">
    <source>
        <dbReference type="ARBA" id="ARBA00022692"/>
    </source>
</evidence>
<dbReference type="EMBL" id="CP023445">
    <property type="protein sequence ID" value="ATE52816.1"/>
    <property type="molecule type" value="Genomic_DNA"/>
</dbReference>
<feature type="transmembrane region" description="Helical" evidence="5">
    <location>
        <begin position="356"/>
        <end position="377"/>
    </location>
</feature>
<feature type="transmembrane region" description="Helical" evidence="5">
    <location>
        <begin position="97"/>
        <end position="119"/>
    </location>
</feature>
<reference evidence="6" key="1">
    <citation type="submission" date="2017-09" db="EMBL/GenBank/DDBJ databases">
        <title>Complete Genome Sequence of ansamitocin-producing Bacterium Actinosynnema pretiosum X47.</title>
        <authorList>
            <person name="Cao G."/>
            <person name="Zong G."/>
            <person name="Zhong C."/>
            <person name="Fu J."/>
        </authorList>
    </citation>
    <scope>NUCLEOTIDE SEQUENCE [LARGE SCALE GENOMIC DNA]</scope>
    <source>
        <strain evidence="6">X47</strain>
    </source>
</reference>
<evidence type="ECO:0000256" key="1">
    <source>
        <dbReference type="ARBA" id="ARBA00004141"/>
    </source>
</evidence>
<organism evidence="6 7">
    <name type="scientific">Actinosynnema pretiosum</name>
    <dbReference type="NCBI Taxonomy" id="42197"/>
    <lineage>
        <taxon>Bacteria</taxon>
        <taxon>Bacillati</taxon>
        <taxon>Actinomycetota</taxon>
        <taxon>Actinomycetes</taxon>
        <taxon>Pseudonocardiales</taxon>
        <taxon>Pseudonocardiaceae</taxon>
        <taxon>Actinosynnema</taxon>
    </lineage>
</organism>
<comment type="subcellular location">
    <subcellularLocation>
        <location evidence="1">Membrane</location>
        <topology evidence="1">Multi-pass membrane protein</topology>
    </subcellularLocation>
</comment>
<keyword evidence="4 5" id="KW-0472">Membrane</keyword>
<keyword evidence="7" id="KW-1185">Reference proteome</keyword>
<keyword evidence="2 5" id="KW-0812">Transmembrane</keyword>
<feature type="transmembrane region" description="Helical" evidence="5">
    <location>
        <begin position="267"/>
        <end position="285"/>
    </location>
</feature>
<dbReference type="KEGG" id="apre:CNX65_05585"/>
<feature type="transmembrane region" description="Helical" evidence="5">
    <location>
        <begin position="39"/>
        <end position="58"/>
    </location>
</feature>
<gene>
    <name evidence="6" type="ORF">CNX65_05585</name>
</gene>
<dbReference type="Proteomes" id="UP000218505">
    <property type="component" value="Chromosome"/>
</dbReference>
<feature type="transmembrane region" description="Helical" evidence="5">
    <location>
        <begin position="131"/>
        <end position="151"/>
    </location>
</feature>
<evidence type="ECO:0000256" key="3">
    <source>
        <dbReference type="ARBA" id="ARBA00022989"/>
    </source>
</evidence>
<dbReference type="Pfam" id="PF07690">
    <property type="entry name" value="MFS_1"/>
    <property type="match status" value="1"/>
</dbReference>
<sequence>MPTQRFAVFAAFALNGIVFGSWAARVPALADRIGATEGSLGLALLGGSIGLAATAPLAARLCVAVGARAVLLASALLGALVLPAIDLVGSPLQLGAVLLLVGALNAALDVSMNLSAVTVIRASGRALMPQFHAGFSVGGLIGSLGAAAAASADWTPLRHFLVATAACLVLLAWIARAVPGAAPERGRPDDTGGSPLRRPALWLLAAVALCSAIAEGASADWSALFLVTERGVGDGAAAIAYAAFSTAMAAARLLGEPVQRRLGPHRLLQLGALVAASGLALAVLVPLPAAGFGGFALAGLGLAFAFPVVMDLAGEAGRRADGGGGEREIGLVTTIAYTGFLAGPPLVGGIAQASSLTTSLGLVAAVVALTAPLAALARRSRDREVTRRGASPARS</sequence>
<accession>A0A290Z1B3</accession>
<dbReference type="PANTHER" id="PTHR23514">
    <property type="entry name" value="BYPASS OF STOP CODON PROTEIN 6"/>
    <property type="match status" value="1"/>
</dbReference>
<feature type="transmembrane region" description="Helical" evidence="5">
    <location>
        <begin position="238"/>
        <end position="255"/>
    </location>
</feature>
<evidence type="ECO:0000256" key="4">
    <source>
        <dbReference type="ARBA" id="ARBA00023136"/>
    </source>
</evidence>
<feature type="transmembrane region" description="Helical" evidence="5">
    <location>
        <begin position="65"/>
        <end position="85"/>
    </location>
</feature>
<dbReference type="PANTHER" id="PTHR23514:SF13">
    <property type="entry name" value="INNER MEMBRANE PROTEIN YBJJ"/>
    <property type="match status" value="1"/>
</dbReference>
<feature type="transmembrane region" description="Helical" evidence="5">
    <location>
        <begin position="291"/>
        <end position="309"/>
    </location>
</feature>
<dbReference type="InterPro" id="IPR036259">
    <property type="entry name" value="MFS_trans_sf"/>
</dbReference>
<evidence type="ECO:0000313" key="7">
    <source>
        <dbReference type="Proteomes" id="UP000218505"/>
    </source>
</evidence>
<feature type="transmembrane region" description="Helical" evidence="5">
    <location>
        <begin position="199"/>
        <end position="218"/>
    </location>
</feature>
<protein>
    <submittedName>
        <fullName evidence="6">MFS transporter</fullName>
    </submittedName>
</protein>
<dbReference type="GO" id="GO:0022857">
    <property type="term" value="F:transmembrane transporter activity"/>
    <property type="evidence" value="ECO:0007669"/>
    <property type="project" value="InterPro"/>
</dbReference>
<dbReference type="RefSeq" id="WP_096491802.1">
    <property type="nucleotide sequence ID" value="NZ_CP023445.1"/>
</dbReference>
<keyword evidence="3 5" id="KW-1133">Transmembrane helix</keyword>
<dbReference type="InterPro" id="IPR051788">
    <property type="entry name" value="MFS_Transporter"/>
</dbReference>
<dbReference type="InterPro" id="IPR011701">
    <property type="entry name" value="MFS"/>
</dbReference>
<dbReference type="AlphaFoldDB" id="A0A290Z1B3"/>
<proteinExistence type="predicted"/>
<dbReference type="SUPFAM" id="SSF103473">
    <property type="entry name" value="MFS general substrate transporter"/>
    <property type="match status" value="1"/>
</dbReference>
<feature type="transmembrane region" description="Helical" evidence="5">
    <location>
        <begin position="157"/>
        <end position="178"/>
    </location>
</feature>
<dbReference type="GO" id="GO:0016020">
    <property type="term" value="C:membrane"/>
    <property type="evidence" value="ECO:0007669"/>
    <property type="project" value="UniProtKB-SubCell"/>
</dbReference>
<feature type="transmembrane region" description="Helical" evidence="5">
    <location>
        <begin position="329"/>
        <end position="350"/>
    </location>
</feature>
<evidence type="ECO:0000313" key="6">
    <source>
        <dbReference type="EMBL" id="ATE52816.1"/>
    </source>
</evidence>
<evidence type="ECO:0000256" key="5">
    <source>
        <dbReference type="SAM" id="Phobius"/>
    </source>
</evidence>
<dbReference type="CDD" id="cd17393">
    <property type="entry name" value="MFS_MosC_like"/>
    <property type="match status" value="1"/>
</dbReference>